<dbReference type="Gene3D" id="3.30.710.10">
    <property type="entry name" value="Potassium Channel Kv1.1, Chain A"/>
    <property type="match status" value="1"/>
</dbReference>
<gene>
    <name evidence="7" type="ORF">JXQ802_LOCUS39385</name>
    <name evidence="6" type="ORF">PYM288_LOCUS25192</name>
</gene>
<dbReference type="GO" id="GO:0016567">
    <property type="term" value="P:protein ubiquitination"/>
    <property type="evidence" value="ECO:0007669"/>
    <property type="project" value="UniProtKB-UniPathway"/>
</dbReference>
<dbReference type="Pfam" id="PF03931">
    <property type="entry name" value="Skp1_POZ"/>
    <property type="match status" value="1"/>
</dbReference>
<comment type="pathway">
    <text evidence="3">Protein modification; protein ubiquitination.</text>
</comment>
<feature type="domain" description="SKP1 component POZ" evidence="5">
    <location>
        <begin position="12"/>
        <end position="73"/>
    </location>
</feature>
<protein>
    <recommendedName>
        <fullName evidence="9">S-phase kinase-associated protein 1</fullName>
    </recommendedName>
</protein>
<dbReference type="PIRSF" id="PIRSF028729">
    <property type="entry name" value="E3_ubiquit_lig_SCF_Skp"/>
    <property type="match status" value="1"/>
</dbReference>
<dbReference type="Proteomes" id="UP000663870">
    <property type="component" value="Unassembled WGS sequence"/>
</dbReference>
<evidence type="ECO:0000313" key="7">
    <source>
        <dbReference type="EMBL" id="CAF1482519.1"/>
    </source>
</evidence>
<dbReference type="InterPro" id="IPR016072">
    <property type="entry name" value="Skp1_comp_dimer"/>
</dbReference>
<dbReference type="AlphaFoldDB" id="A0A815RWV1"/>
<evidence type="ECO:0000259" key="4">
    <source>
        <dbReference type="Pfam" id="PF01466"/>
    </source>
</evidence>
<comment type="similarity">
    <text evidence="1 3">Belongs to the SKP1 family.</text>
</comment>
<dbReference type="InterPro" id="IPR011333">
    <property type="entry name" value="SKP1/BTB/POZ_sf"/>
</dbReference>
<dbReference type="EMBL" id="CAJNOH010001348">
    <property type="protein sequence ID" value="CAF1207336.1"/>
    <property type="molecule type" value="Genomic_DNA"/>
</dbReference>
<dbReference type="PANTHER" id="PTHR11165">
    <property type="entry name" value="SKP1"/>
    <property type="match status" value="1"/>
</dbReference>
<evidence type="ECO:0000259" key="5">
    <source>
        <dbReference type="Pfam" id="PF03931"/>
    </source>
</evidence>
<evidence type="ECO:0008006" key="9">
    <source>
        <dbReference type="Google" id="ProtNLM"/>
    </source>
</evidence>
<dbReference type="SUPFAM" id="SSF81382">
    <property type="entry name" value="Skp1 dimerisation domain-like"/>
    <property type="match status" value="1"/>
</dbReference>
<keyword evidence="8" id="KW-1185">Reference proteome</keyword>
<keyword evidence="2 3" id="KW-0833">Ubl conjugation pathway</keyword>
<evidence type="ECO:0000313" key="6">
    <source>
        <dbReference type="EMBL" id="CAF1207336.1"/>
    </source>
</evidence>
<proteinExistence type="inferred from homology"/>
<reference evidence="7" key="1">
    <citation type="submission" date="2021-02" db="EMBL/GenBank/DDBJ databases">
        <authorList>
            <person name="Nowell W R."/>
        </authorList>
    </citation>
    <scope>NUCLEOTIDE SEQUENCE</scope>
</reference>
<name>A0A815RWV1_9BILA</name>
<evidence type="ECO:0000313" key="8">
    <source>
        <dbReference type="Proteomes" id="UP000663870"/>
    </source>
</evidence>
<dbReference type="InterPro" id="IPR016073">
    <property type="entry name" value="Skp1_comp_POZ"/>
</dbReference>
<dbReference type="GO" id="GO:0006511">
    <property type="term" value="P:ubiquitin-dependent protein catabolic process"/>
    <property type="evidence" value="ECO:0007669"/>
    <property type="project" value="InterPro"/>
</dbReference>
<comment type="caution">
    <text evidence="7">The sequence shown here is derived from an EMBL/GenBank/DDBJ whole genome shotgun (WGS) entry which is preliminary data.</text>
</comment>
<dbReference type="InterPro" id="IPR001232">
    <property type="entry name" value="SKP1-like"/>
</dbReference>
<sequence>MQLKKEEMTGHKIKLQSNDDDIFDVEIEIAKLSITIKTMLEDLGMNDEEVIPLPNINSAIFKKVIQWATYHKDDPPLLPSEDDENREKNTNISSWDQEFLQVDQGTLFELILAANYLDIKGLLDVTCQLVANMIKGKTPEEVRQTFNIKNDFISEQEEQIKTENELCEDK</sequence>
<dbReference type="InterPro" id="IPR036296">
    <property type="entry name" value="SKP1-like_dim_sf"/>
</dbReference>
<accession>A0A815RWV1</accession>
<dbReference type="Proteomes" id="UP000663854">
    <property type="component" value="Unassembled WGS sequence"/>
</dbReference>
<feature type="domain" description="SKP1 component dimerisation" evidence="4">
    <location>
        <begin position="120"/>
        <end position="166"/>
    </location>
</feature>
<dbReference type="UniPathway" id="UPA00143"/>
<dbReference type="FunFam" id="3.30.710.10:FF:000018">
    <property type="entry name" value="S-phase kinase-associated protein 1"/>
    <property type="match status" value="1"/>
</dbReference>
<dbReference type="CDD" id="cd18322">
    <property type="entry name" value="BTB_POZ_SKP1"/>
    <property type="match status" value="1"/>
</dbReference>
<organism evidence="7 8">
    <name type="scientific">Rotaria sordida</name>
    <dbReference type="NCBI Taxonomy" id="392033"/>
    <lineage>
        <taxon>Eukaryota</taxon>
        <taxon>Metazoa</taxon>
        <taxon>Spiralia</taxon>
        <taxon>Gnathifera</taxon>
        <taxon>Rotifera</taxon>
        <taxon>Eurotatoria</taxon>
        <taxon>Bdelloidea</taxon>
        <taxon>Philodinida</taxon>
        <taxon>Philodinidae</taxon>
        <taxon>Rotaria</taxon>
    </lineage>
</organism>
<evidence type="ECO:0000256" key="3">
    <source>
        <dbReference type="PIRNR" id="PIRNR028729"/>
    </source>
</evidence>
<evidence type="ECO:0000256" key="2">
    <source>
        <dbReference type="ARBA" id="ARBA00022786"/>
    </source>
</evidence>
<evidence type="ECO:0000256" key="1">
    <source>
        <dbReference type="ARBA" id="ARBA00009993"/>
    </source>
</evidence>
<dbReference type="EMBL" id="CAJNOL010002269">
    <property type="protein sequence ID" value="CAF1482519.1"/>
    <property type="molecule type" value="Genomic_DNA"/>
</dbReference>
<dbReference type="InterPro" id="IPR016897">
    <property type="entry name" value="SKP1"/>
</dbReference>
<dbReference type="SMART" id="SM00512">
    <property type="entry name" value="Skp1"/>
    <property type="match status" value="1"/>
</dbReference>
<dbReference type="SUPFAM" id="SSF54695">
    <property type="entry name" value="POZ domain"/>
    <property type="match status" value="1"/>
</dbReference>
<dbReference type="Pfam" id="PF01466">
    <property type="entry name" value="Skp1"/>
    <property type="match status" value="1"/>
</dbReference>